<feature type="transmembrane region" description="Helical" evidence="1">
    <location>
        <begin position="6"/>
        <end position="31"/>
    </location>
</feature>
<dbReference type="RefSeq" id="WP_090873009.1">
    <property type="nucleotide sequence ID" value="NZ_FOHE01000034.1"/>
</dbReference>
<gene>
    <name evidence="2" type="ORF">SAMN05216389_1341</name>
</gene>
<feature type="transmembrane region" description="Helical" evidence="1">
    <location>
        <begin position="68"/>
        <end position="91"/>
    </location>
</feature>
<name>A0A1I0HFS1_9BACI</name>
<reference evidence="2 3" key="1">
    <citation type="submission" date="2016-10" db="EMBL/GenBank/DDBJ databases">
        <authorList>
            <person name="de Groot N.N."/>
        </authorList>
    </citation>
    <scope>NUCLEOTIDE SEQUENCE [LARGE SCALE GENOMIC DNA]</scope>
    <source>
        <strain evidence="2 3">IBRC-M 10780</strain>
    </source>
</reference>
<protein>
    <submittedName>
        <fullName evidence="2">Putative membrane protein, TIGR04086 family</fullName>
    </submittedName>
</protein>
<dbReference type="InterPro" id="IPR023804">
    <property type="entry name" value="DUF3792_TM"/>
</dbReference>
<keyword evidence="1" id="KW-0812">Transmembrane</keyword>
<dbReference type="Pfam" id="PF12670">
    <property type="entry name" value="DUF3792"/>
    <property type="match status" value="1"/>
</dbReference>
<dbReference type="Proteomes" id="UP000198618">
    <property type="component" value="Unassembled WGS sequence"/>
</dbReference>
<dbReference type="STRING" id="930131.SAMN05216389_1341"/>
<dbReference type="NCBIfam" id="TIGR04086">
    <property type="entry name" value="TIGR04086_membr"/>
    <property type="match status" value="1"/>
</dbReference>
<sequence>MQSKQFVALMYGWIVILGLILISSFSLALLLRFSSFNEPALSWVTLVIGLISLFLGGLIAGMKGKAKGWLIGLIVGLGFTIFTFLVQYLGYQQSFSVEQSIHHLFYTAAALFGGIIGVNSVSDENSNA</sequence>
<dbReference type="AlphaFoldDB" id="A0A1I0HFS1"/>
<proteinExistence type="predicted"/>
<evidence type="ECO:0000313" key="2">
    <source>
        <dbReference type="EMBL" id="SET82605.1"/>
    </source>
</evidence>
<organism evidence="2 3">
    <name type="scientific">Oceanobacillus limi</name>
    <dbReference type="NCBI Taxonomy" id="930131"/>
    <lineage>
        <taxon>Bacteria</taxon>
        <taxon>Bacillati</taxon>
        <taxon>Bacillota</taxon>
        <taxon>Bacilli</taxon>
        <taxon>Bacillales</taxon>
        <taxon>Bacillaceae</taxon>
        <taxon>Oceanobacillus</taxon>
    </lineage>
</organism>
<accession>A0A1I0HFS1</accession>
<keyword evidence="3" id="KW-1185">Reference proteome</keyword>
<dbReference type="EMBL" id="FOHE01000034">
    <property type="protein sequence ID" value="SET82605.1"/>
    <property type="molecule type" value="Genomic_DNA"/>
</dbReference>
<feature type="transmembrane region" description="Helical" evidence="1">
    <location>
        <begin position="43"/>
        <end position="62"/>
    </location>
</feature>
<keyword evidence="1" id="KW-1133">Transmembrane helix</keyword>
<keyword evidence="1" id="KW-0472">Membrane</keyword>
<evidence type="ECO:0000313" key="3">
    <source>
        <dbReference type="Proteomes" id="UP000198618"/>
    </source>
</evidence>
<feature type="transmembrane region" description="Helical" evidence="1">
    <location>
        <begin position="103"/>
        <end position="122"/>
    </location>
</feature>
<evidence type="ECO:0000256" key="1">
    <source>
        <dbReference type="SAM" id="Phobius"/>
    </source>
</evidence>
<dbReference type="OrthoDB" id="2988991at2"/>